<feature type="domain" description="RACo C-terminal" evidence="2">
    <location>
        <begin position="319"/>
        <end position="353"/>
    </location>
</feature>
<dbReference type="EMBL" id="DWWS01000058">
    <property type="protein sequence ID" value="HJC25230.1"/>
    <property type="molecule type" value="Genomic_DNA"/>
</dbReference>
<feature type="domain" description="RACo-like middle region" evidence="3">
    <location>
        <begin position="147"/>
        <end position="310"/>
    </location>
</feature>
<dbReference type="AlphaFoldDB" id="A0A9D2SRZ3"/>
<gene>
    <name evidence="4" type="ORF">H9761_16270</name>
</gene>
<dbReference type="InterPro" id="IPR042259">
    <property type="entry name" value="Raco-like_middle_sf"/>
</dbReference>
<evidence type="ECO:0000259" key="1">
    <source>
        <dbReference type="Pfam" id="PF00111"/>
    </source>
</evidence>
<evidence type="ECO:0000313" key="4">
    <source>
        <dbReference type="EMBL" id="HJC25230.1"/>
    </source>
</evidence>
<organism evidence="4 5">
    <name type="scientific">Candidatus Eisenbergiella merdavium</name>
    <dbReference type="NCBI Taxonomy" id="2838551"/>
    <lineage>
        <taxon>Bacteria</taxon>
        <taxon>Bacillati</taxon>
        <taxon>Bacillota</taxon>
        <taxon>Clostridia</taxon>
        <taxon>Lachnospirales</taxon>
        <taxon>Lachnospiraceae</taxon>
        <taxon>Eisenbergiella</taxon>
    </lineage>
</organism>
<dbReference type="PANTHER" id="PTHR42895">
    <property type="entry name" value="IRON-SULFUR CLUSTER-BINDING PROTEIN-RELATED"/>
    <property type="match status" value="1"/>
</dbReference>
<dbReference type="SUPFAM" id="SSF54292">
    <property type="entry name" value="2Fe-2S ferredoxin-like"/>
    <property type="match status" value="1"/>
</dbReference>
<dbReference type="CDD" id="cd00207">
    <property type="entry name" value="fer2"/>
    <property type="match status" value="1"/>
</dbReference>
<reference evidence="4" key="2">
    <citation type="submission" date="2021-04" db="EMBL/GenBank/DDBJ databases">
        <authorList>
            <person name="Gilroy R."/>
        </authorList>
    </citation>
    <scope>NUCLEOTIDE SEQUENCE</scope>
    <source>
        <strain evidence="4">USAMLcec2-132</strain>
    </source>
</reference>
<protein>
    <submittedName>
        <fullName evidence="4">DUF4445 domain-containing protein</fullName>
    </submittedName>
</protein>
<evidence type="ECO:0000259" key="2">
    <source>
        <dbReference type="Pfam" id="PF14574"/>
    </source>
</evidence>
<accession>A0A9D2SRZ3</accession>
<dbReference type="PANTHER" id="PTHR42895:SF2">
    <property type="entry name" value="IRON-SULFUR CLUSTER PROTEIN"/>
    <property type="match status" value="1"/>
</dbReference>
<dbReference type="InterPro" id="IPR043129">
    <property type="entry name" value="ATPase_NBD"/>
</dbReference>
<dbReference type="InterPro" id="IPR001041">
    <property type="entry name" value="2Fe-2S_ferredoxin-type"/>
</dbReference>
<dbReference type="Pfam" id="PF17651">
    <property type="entry name" value="Raco_middle"/>
    <property type="match status" value="1"/>
</dbReference>
<dbReference type="Pfam" id="PF00111">
    <property type="entry name" value="Fer2"/>
    <property type="match status" value="1"/>
</dbReference>
<dbReference type="SUPFAM" id="SSF53067">
    <property type="entry name" value="Actin-like ATPase domain"/>
    <property type="match status" value="1"/>
</dbReference>
<dbReference type="InterPro" id="IPR052911">
    <property type="entry name" value="Corrinoid_activation_enz"/>
</dbReference>
<dbReference type="InterPro" id="IPR036010">
    <property type="entry name" value="2Fe-2S_ferredoxin-like_sf"/>
</dbReference>
<comment type="caution">
    <text evidence="4">The sequence shown here is derived from an EMBL/GenBank/DDBJ whole genome shotgun (WGS) entry which is preliminary data.</text>
</comment>
<dbReference type="InterPro" id="IPR027980">
    <property type="entry name" value="RACo_C"/>
</dbReference>
<dbReference type="Gene3D" id="3.30.420.480">
    <property type="entry name" value="Domain of unknown function (DUF4445)"/>
    <property type="match status" value="1"/>
</dbReference>
<proteinExistence type="predicted"/>
<dbReference type="Proteomes" id="UP000823891">
    <property type="component" value="Unassembled WGS sequence"/>
</dbReference>
<dbReference type="GO" id="GO:0051536">
    <property type="term" value="F:iron-sulfur cluster binding"/>
    <property type="evidence" value="ECO:0007669"/>
    <property type="project" value="InterPro"/>
</dbReference>
<evidence type="ECO:0000313" key="5">
    <source>
        <dbReference type="Proteomes" id="UP000823891"/>
    </source>
</evidence>
<reference evidence="4" key="1">
    <citation type="journal article" date="2021" name="PeerJ">
        <title>Extensive microbial diversity within the chicken gut microbiome revealed by metagenomics and culture.</title>
        <authorList>
            <person name="Gilroy R."/>
            <person name="Ravi A."/>
            <person name="Getino M."/>
            <person name="Pursley I."/>
            <person name="Horton D.L."/>
            <person name="Alikhan N.F."/>
            <person name="Baker D."/>
            <person name="Gharbi K."/>
            <person name="Hall N."/>
            <person name="Watson M."/>
            <person name="Adriaenssens E.M."/>
            <person name="Foster-Nyarko E."/>
            <person name="Jarju S."/>
            <person name="Secka A."/>
            <person name="Antonio M."/>
            <person name="Oren A."/>
            <person name="Chaudhuri R.R."/>
            <person name="La Ragione R."/>
            <person name="Hildebrand F."/>
            <person name="Pallen M.J."/>
        </authorList>
    </citation>
    <scope>NUCLEOTIDE SEQUENCE</scope>
    <source>
        <strain evidence="4">USAMLcec2-132</strain>
    </source>
</reference>
<dbReference type="InterPro" id="IPR041414">
    <property type="entry name" value="Raco-like_middle"/>
</dbReference>
<evidence type="ECO:0000259" key="3">
    <source>
        <dbReference type="Pfam" id="PF17651"/>
    </source>
</evidence>
<dbReference type="InterPro" id="IPR012675">
    <property type="entry name" value="Beta-grasp_dom_sf"/>
</dbReference>
<dbReference type="Gene3D" id="3.10.20.30">
    <property type="match status" value="1"/>
</dbReference>
<name>A0A9D2SRZ3_9FIRM</name>
<feature type="domain" description="RACo C-terminal" evidence="2">
    <location>
        <begin position="391"/>
        <end position="513"/>
    </location>
</feature>
<dbReference type="Pfam" id="PF14574">
    <property type="entry name" value="RACo_C_ter"/>
    <property type="match status" value="2"/>
</dbReference>
<feature type="domain" description="2Fe-2S ferredoxin-type" evidence="1">
    <location>
        <begin position="11"/>
        <end position="87"/>
    </location>
</feature>
<sequence length="514" mass="54496">MSECEVIICEKDGKEIGLTAPAGALFLQLLKGNGYPLVCCNGKGGCGRCRLRFPDGDAPLPAPADRNALTAQELREGVRLACVHRVKKNCRIQVEFVHPRQVEAVTGFAETAVRPVVYGERASFLPEQKGCLTAQKNDRLLSEPEKYVLALDMGTTTIAAEAVSLSSLQCADNGAVVLAQVGRMNPQRAWGSDVISRIEAAGRGEGEALRRAGEEAVVSLIMEIIEKAGRLPEKICLAGNTTMEHLLLGLDASGLGQYPFHPVSLSEQHMTLSLPFPAPSSPSVCGICLLPGISAFVGADILAGLLACGFADPVDDSCRLFIDLGTNGEMAIQKGGRLICTATAAGPAFEGGASANLPGTDMVALLARLLRENKIDHSGLLCEELFEAGWQEGKLRVTQNDIRSLQTAKAAVRAGVEILMRRLEVSCGDVQEVYLAGGFGLFLDVRSAAEIGLFPPALAGKVRAVGNTSLAGAALYGGRPGYPALAKELLARAEVINLAEESGFYEKYLENMEF</sequence>